<accession>A0A7C4JJX2</accession>
<keyword evidence="1" id="KW-1133">Transmembrane helix</keyword>
<comment type="caution">
    <text evidence="3">The sequence shown here is derived from an EMBL/GenBank/DDBJ whole genome shotgun (WGS) entry which is preliminary data.</text>
</comment>
<feature type="transmembrane region" description="Helical" evidence="1">
    <location>
        <begin position="57"/>
        <end position="77"/>
    </location>
</feature>
<dbReference type="EMBL" id="DTCK01000020">
    <property type="protein sequence ID" value="HGQ35755.1"/>
    <property type="molecule type" value="Genomic_DNA"/>
</dbReference>
<proteinExistence type="predicted"/>
<dbReference type="AlphaFoldDB" id="A0A7C4JJX2"/>
<keyword evidence="1" id="KW-0472">Membrane</keyword>
<evidence type="ECO:0000313" key="2">
    <source>
        <dbReference type="EMBL" id="HGQ35755.1"/>
    </source>
</evidence>
<gene>
    <name evidence="3" type="ORF">ENU08_06085</name>
    <name evidence="2" type="ORF">ENU41_03640</name>
</gene>
<name>A0A7C4JJX2_9CREN</name>
<sequence length="176" mass="20558">MSTILSRYLPIREALLRGYRNITQANLTLPEPYEFNISVRGDYYYYQENILSQILNYLPYIIMIVGFLILAIAYLIGPRRYTVAPVKIIFGEKDLFGYIPKVNYVYEGIKSILRKYFVKVRDRAQCTSCTPREILKRIPLISKFVDIYEEIVYGDKKRSGVEEALNEVDRVCGESQ</sequence>
<protein>
    <recommendedName>
        <fullName evidence="4">DUF4129 domain-containing protein</fullName>
    </recommendedName>
</protein>
<organism evidence="3">
    <name type="scientific">Ignisphaera aggregans</name>
    <dbReference type="NCBI Taxonomy" id="334771"/>
    <lineage>
        <taxon>Archaea</taxon>
        <taxon>Thermoproteota</taxon>
        <taxon>Thermoprotei</taxon>
        <taxon>Desulfurococcales</taxon>
        <taxon>Desulfurococcaceae</taxon>
        <taxon>Ignisphaera</taxon>
    </lineage>
</organism>
<dbReference type="EMBL" id="DTBD01000054">
    <property type="protein sequence ID" value="HGQ64796.1"/>
    <property type="molecule type" value="Genomic_DNA"/>
</dbReference>
<reference evidence="3" key="1">
    <citation type="journal article" date="2020" name="mSystems">
        <title>Genome- and Community-Level Interaction Insights into Carbon Utilization and Element Cycling Functions of Hydrothermarchaeota in Hydrothermal Sediment.</title>
        <authorList>
            <person name="Zhou Z."/>
            <person name="Liu Y."/>
            <person name="Xu W."/>
            <person name="Pan J."/>
            <person name="Luo Z.H."/>
            <person name="Li M."/>
        </authorList>
    </citation>
    <scope>NUCLEOTIDE SEQUENCE [LARGE SCALE GENOMIC DNA]</scope>
    <source>
        <strain evidence="3">SpSt-637</strain>
        <strain evidence="2">SpSt-667</strain>
    </source>
</reference>
<evidence type="ECO:0008006" key="4">
    <source>
        <dbReference type="Google" id="ProtNLM"/>
    </source>
</evidence>
<evidence type="ECO:0000256" key="1">
    <source>
        <dbReference type="SAM" id="Phobius"/>
    </source>
</evidence>
<evidence type="ECO:0000313" key="3">
    <source>
        <dbReference type="EMBL" id="HGQ64796.1"/>
    </source>
</evidence>
<keyword evidence="1" id="KW-0812">Transmembrane</keyword>